<dbReference type="SUPFAM" id="SSF53850">
    <property type="entry name" value="Periplasmic binding protein-like II"/>
    <property type="match status" value="1"/>
</dbReference>
<dbReference type="PATRIC" id="fig|338187.25.peg.1974"/>
<dbReference type="GO" id="GO:0015833">
    <property type="term" value="P:peptide transport"/>
    <property type="evidence" value="ECO:0007669"/>
    <property type="project" value="TreeGrafter"/>
</dbReference>
<dbReference type="InterPro" id="IPR000914">
    <property type="entry name" value="SBP_5_dom"/>
</dbReference>
<sequence length="609" mass="69854">MKKLFLASTLSALSFGAMSATLPTDLNWQTNWDEPQYGSPEAKRGGTFRAYMSSFPQTLRSVGPDANSGLRSYILDETPGLVVRHPDTLEFIPELANEWALAGDNKTVYFKLNPEAKWSDGKPVTADDFVFMLKFYRSKDILEPWYNDYYNKTVADVIKFDDHTFAVKAAKELNPEELLLRMGALRPRPAHFYANPKKDENGDGIHDNFVRYYNFKSEPTTSAYYLDDIKKGKSVTFKHVGEDWWGYTNKYYENRYNVDKIRITVIRDNDIAKKHFEKGSLDAFGLVLPSLWHDKSNTAPYQKGYIQKFWGYNQYPVGAGGVWMNTAMPLLDDLNIRKGITYAIDFDGMIENIMRGDYSRKPNPTGYGYGKYTLPDAKAPKFDPEKAVEAFAAAGFDKIGSDGIRVNDKGQRLSFELTYASPVQTPRIAFVREQAKLAGLDIELKLIDGSSMFKYVREKKHDLAFFDMGTSSEIPTYWEYFHSVNANKPQTNSFTNYSTPELDEKIIEYRFNMDMDKKIQLGHEIQRDIIDAHVIVPGYMVPYVRYGHWSWLKLPEKPMNRMTEALFSGRIIGDGTYWIDKDAKKQTQKAMKSGKTFEPVVVVDDTYKL</sequence>
<evidence type="ECO:0000313" key="3">
    <source>
        <dbReference type="EMBL" id="ABU69643.1"/>
    </source>
</evidence>
<evidence type="ECO:0000313" key="4">
    <source>
        <dbReference type="Proteomes" id="UP000008152"/>
    </source>
</evidence>
<organism evidence="3 4">
    <name type="scientific">Vibrio campbellii (strain ATCC BAA-1116)</name>
    <dbReference type="NCBI Taxonomy" id="2902295"/>
    <lineage>
        <taxon>Bacteria</taxon>
        <taxon>Pseudomonadati</taxon>
        <taxon>Pseudomonadota</taxon>
        <taxon>Gammaproteobacteria</taxon>
        <taxon>Vibrionales</taxon>
        <taxon>Vibrionaceae</taxon>
        <taxon>Vibrio</taxon>
    </lineage>
</organism>
<dbReference type="EMBL" id="CP000789">
    <property type="protein sequence ID" value="ABU69643.1"/>
    <property type="molecule type" value="Genomic_DNA"/>
</dbReference>
<dbReference type="Gene3D" id="3.10.105.10">
    <property type="entry name" value="Dipeptide-binding Protein, Domain 3"/>
    <property type="match status" value="1"/>
</dbReference>
<dbReference type="AlphaFoldDB" id="A7MSQ3"/>
<dbReference type="GO" id="GO:1904680">
    <property type="term" value="F:peptide transmembrane transporter activity"/>
    <property type="evidence" value="ECO:0007669"/>
    <property type="project" value="TreeGrafter"/>
</dbReference>
<gene>
    <name evidence="3" type="ordered locus">VIBHAR_00641</name>
</gene>
<name>A7MSQ3_VIBC1</name>
<dbReference type="KEGG" id="vha:VIBHAR_00641"/>
<dbReference type="GO" id="GO:0043190">
    <property type="term" value="C:ATP-binding cassette (ABC) transporter complex"/>
    <property type="evidence" value="ECO:0007669"/>
    <property type="project" value="InterPro"/>
</dbReference>
<dbReference type="Proteomes" id="UP000008152">
    <property type="component" value="Chromosome I"/>
</dbReference>
<dbReference type="InterPro" id="IPR039424">
    <property type="entry name" value="SBP_5"/>
</dbReference>
<evidence type="ECO:0000259" key="2">
    <source>
        <dbReference type="Pfam" id="PF00496"/>
    </source>
</evidence>
<evidence type="ECO:0000256" key="1">
    <source>
        <dbReference type="SAM" id="SignalP"/>
    </source>
</evidence>
<dbReference type="PIRSF" id="PIRSF002741">
    <property type="entry name" value="MppA"/>
    <property type="match status" value="1"/>
</dbReference>
<accession>A7MSQ3</accession>
<dbReference type="InterPro" id="IPR030678">
    <property type="entry name" value="Peptide/Ni-bd"/>
</dbReference>
<dbReference type="RefSeq" id="WP_012126804.1">
    <property type="nucleotide sequence ID" value="NC_009783.1"/>
</dbReference>
<proteinExistence type="predicted"/>
<dbReference type="CDD" id="cd08497">
    <property type="entry name" value="MbnE-like"/>
    <property type="match status" value="1"/>
</dbReference>
<keyword evidence="1" id="KW-0732">Signal</keyword>
<dbReference type="GO" id="GO:0030288">
    <property type="term" value="C:outer membrane-bounded periplasmic space"/>
    <property type="evidence" value="ECO:0007669"/>
    <property type="project" value="UniProtKB-ARBA"/>
</dbReference>
<dbReference type="Gene3D" id="3.40.190.10">
    <property type="entry name" value="Periplasmic binding protein-like II"/>
    <property type="match status" value="1"/>
</dbReference>
<dbReference type="Pfam" id="PF00496">
    <property type="entry name" value="SBP_bac_5"/>
    <property type="match status" value="1"/>
</dbReference>
<feature type="chain" id="PRO_5002712629" description="Solute-binding protein family 5 domain-containing protein" evidence="1">
    <location>
        <begin position="20"/>
        <end position="609"/>
    </location>
</feature>
<reference evidence="3 4" key="1">
    <citation type="submission" date="2007-08" db="EMBL/GenBank/DDBJ databases">
        <authorList>
            <consortium name="The Vibrio harveyi Genome Sequencing Project"/>
            <person name="Bassler B."/>
            <person name="Clifton S.W."/>
            <person name="Fulton L."/>
            <person name="Delehaunty K."/>
            <person name="Fronick C."/>
            <person name="Harrison M."/>
            <person name="Markivic C."/>
            <person name="Fulton R."/>
            <person name="Tin-Wollam A.-M."/>
            <person name="Shah N."/>
            <person name="Pepin K."/>
            <person name="Nash W."/>
            <person name="Thiruvilangam P."/>
            <person name="Bhonagiri V."/>
            <person name="Waters C."/>
            <person name="Tu K.C."/>
            <person name="Irgon J."/>
            <person name="Wilson R.K."/>
        </authorList>
    </citation>
    <scope>NUCLEOTIDE SEQUENCE [LARGE SCALE GENOMIC DNA]</scope>
    <source>
        <strain evidence="4">ATCC BAA-1116 / BB120</strain>
    </source>
</reference>
<feature type="signal peptide" evidence="1">
    <location>
        <begin position="1"/>
        <end position="19"/>
    </location>
</feature>
<dbReference type="PANTHER" id="PTHR30290">
    <property type="entry name" value="PERIPLASMIC BINDING COMPONENT OF ABC TRANSPORTER"/>
    <property type="match status" value="1"/>
</dbReference>
<protein>
    <recommendedName>
        <fullName evidence="2">Solute-binding protein family 5 domain-containing protein</fullName>
    </recommendedName>
</protein>
<feature type="domain" description="Solute-binding protein family 5" evidence="2">
    <location>
        <begin position="90"/>
        <end position="478"/>
    </location>
</feature>